<dbReference type="InterPro" id="IPR014710">
    <property type="entry name" value="RmlC-like_jellyroll"/>
</dbReference>
<evidence type="ECO:0000259" key="1">
    <source>
        <dbReference type="Pfam" id="PF07883"/>
    </source>
</evidence>
<name>A0A2D2DPA7_9BURK</name>
<evidence type="ECO:0000313" key="2">
    <source>
        <dbReference type="EMBL" id="ATQ76823.1"/>
    </source>
</evidence>
<dbReference type="Pfam" id="PF07883">
    <property type="entry name" value="Cupin_2"/>
    <property type="match status" value="1"/>
</dbReference>
<gene>
    <name evidence="2" type="ORF">CR152_21595</name>
</gene>
<dbReference type="EMBL" id="CP024608">
    <property type="protein sequence ID" value="ATQ76823.1"/>
    <property type="molecule type" value="Genomic_DNA"/>
</dbReference>
<dbReference type="Proteomes" id="UP000229897">
    <property type="component" value="Chromosome"/>
</dbReference>
<sequence length="103" mass="11490">MKIICSKDYTGARAWEAQLIAVMQDATVRLHWTDQPYPWHVNDGDEVFAVLDGEVAMHYRENGCELVAHLRAGDIFYAAEGDAHSAHPRGQARILVIERAGSV</sequence>
<dbReference type="InterPro" id="IPR011051">
    <property type="entry name" value="RmlC_Cupin_sf"/>
</dbReference>
<dbReference type="KEGG" id="mass:CR152_21595"/>
<dbReference type="OrthoDB" id="3829432at2"/>
<keyword evidence="3" id="KW-1185">Reference proteome</keyword>
<accession>A0A2D2DPA7</accession>
<evidence type="ECO:0000313" key="3">
    <source>
        <dbReference type="Proteomes" id="UP000229897"/>
    </source>
</evidence>
<dbReference type="AlphaFoldDB" id="A0A2D2DPA7"/>
<protein>
    <submittedName>
        <fullName evidence="2">Cupin</fullName>
    </submittedName>
</protein>
<dbReference type="SUPFAM" id="SSF51182">
    <property type="entry name" value="RmlC-like cupins"/>
    <property type="match status" value="1"/>
</dbReference>
<dbReference type="InterPro" id="IPR013096">
    <property type="entry name" value="Cupin_2"/>
</dbReference>
<feature type="domain" description="Cupin type-2" evidence="1">
    <location>
        <begin position="38"/>
        <end position="97"/>
    </location>
</feature>
<dbReference type="Gene3D" id="2.60.120.10">
    <property type="entry name" value="Jelly Rolls"/>
    <property type="match status" value="1"/>
</dbReference>
<proteinExistence type="predicted"/>
<organism evidence="2 3">
    <name type="scientific">Massilia violaceinigra</name>
    <dbReference type="NCBI Taxonomy" id="2045208"/>
    <lineage>
        <taxon>Bacteria</taxon>
        <taxon>Pseudomonadati</taxon>
        <taxon>Pseudomonadota</taxon>
        <taxon>Betaproteobacteria</taxon>
        <taxon>Burkholderiales</taxon>
        <taxon>Oxalobacteraceae</taxon>
        <taxon>Telluria group</taxon>
        <taxon>Massilia</taxon>
    </lineage>
</organism>
<reference evidence="2" key="1">
    <citation type="submission" date="2017-10" db="EMBL/GenBank/DDBJ databases">
        <title>Massilia psychrophilum sp. nov., a novel purple-pigmented bacterium isolated from Tianshan glacier, Xinjiang Municipality, China.</title>
        <authorList>
            <person name="Wang H."/>
        </authorList>
    </citation>
    <scope>NUCLEOTIDE SEQUENCE [LARGE SCALE GENOMIC DNA]</scope>
    <source>
        <strain evidence="2">B2</strain>
    </source>
</reference>
<dbReference type="RefSeq" id="WP_099878400.1">
    <property type="nucleotide sequence ID" value="NZ_CP024608.1"/>
</dbReference>